<sequence length="353" mass="39273">MAILVTGGAGYIGTHLCVELLYAGYDVVVIDNFSNSNPEALRRVKRMTGKLLKIYKLDLMDKNRLAQVFSMERIDAVIHLAGYKSVSESTSTPLKYYANNIAGTINLCEVMQRNQIKRLVFSSSATVYAPTAQQAPITEEHPVGASNPYGYTKQMIEGILHGIAQSDPSWSIRVLRYFNPVGAHESGRIGEDPLGVPNNLVPYIANVAVGNLPTLFIYGNDYPTKDGTGVRDYIHVVDLAKGHLHALKKVMESIGFDTYNLGTGKGYSVLEMVKAFEEVSNKIIPYKVVSRRIGDVAICYADVSKAREKLGWEAKRDIMAMCRDTWRWKKRNPNGYGIGDSKADEKEVMVHDW</sequence>
<dbReference type="EC" id="5.1.3.2" evidence="5 10"/>
<keyword evidence="9 10" id="KW-0413">Isomerase</keyword>
<evidence type="ECO:0000256" key="9">
    <source>
        <dbReference type="ARBA" id="ARBA00023235"/>
    </source>
</evidence>
<dbReference type="InterPro" id="IPR001509">
    <property type="entry name" value="Epimerase_deHydtase"/>
</dbReference>
<comment type="catalytic activity">
    <reaction evidence="1 10">
        <text>UDP-alpha-D-glucose = UDP-alpha-D-galactose</text>
        <dbReference type="Rhea" id="RHEA:22168"/>
        <dbReference type="ChEBI" id="CHEBI:58885"/>
        <dbReference type="ChEBI" id="CHEBI:66914"/>
        <dbReference type="EC" id="5.1.3.2"/>
    </reaction>
</comment>
<evidence type="ECO:0000313" key="13">
    <source>
        <dbReference type="Proteomes" id="UP000637359"/>
    </source>
</evidence>
<dbReference type="GO" id="GO:0005829">
    <property type="term" value="C:cytosol"/>
    <property type="evidence" value="ECO:0007669"/>
    <property type="project" value="TreeGrafter"/>
</dbReference>
<evidence type="ECO:0000256" key="1">
    <source>
        <dbReference type="ARBA" id="ARBA00000083"/>
    </source>
</evidence>
<protein>
    <recommendedName>
        <fullName evidence="6 10">UDP-glucose 4-epimerase</fullName>
        <ecNumber evidence="5 10">5.1.3.2</ecNumber>
    </recommendedName>
</protein>
<dbReference type="SUPFAM" id="SSF51735">
    <property type="entry name" value="NAD(P)-binding Rossmann-fold domains"/>
    <property type="match status" value="1"/>
</dbReference>
<evidence type="ECO:0000256" key="5">
    <source>
        <dbReference type="ARBA" id="ARBA00013189"/>
    </source>
</evidence>
<dbReference type="Proteomes" id="UP000637359">
    <property type="component" value="Unassembled WGS sequence"/>
</dbReference>
<evidence type="ECO:0000313" key="12">
    <source>
        <dbReference type="EMBL" id="MBC5637999.1"/>
    </source>
</evidence>
<accession>A0A923RJG8</accession>
<keyword evidence="7 10" id="KW-0520">NAD</keyword>
<name>A0A923RJG8_9BACI</name>
<feature type="domain" description="NAD-dependent epimerase/dehydratase" evidence="11">
    <location>
        <begin position="3"/>
        <end position="262"/>
    </location>
</feature>
<dbReference type="NCBIfam" id="TIGR01179">
    <property type="entry name" value="galE"/>
    <property type="match status" value="1"/>
</dbReference>
<dbReference type="Gene3D" id="3.40.50.720">
    <property type="entry name" value="NAD(P)-binding Rossmann-like Domain"/>
    <property type="match status" value="1"/>
</dbReference>
<dbReference type="RefSeq" id="WP_186870707.1">
    <property type="nucleotide sequence ID" value="NZ_JACOOL010000011.1"/>
</dbReference>
<dbReference type="NCBIfam" id="NF007956">
    <property type="entry name" value="PRK10675.1"/>
    <property type="match status" value="1"/>
</dbReference>
<keyword evidence="10" id="KW-0119">Carbohydrate metabolism</keyword>
<dbReference type="PANTHER" id="PTHR43725:SF47">
    <property type="entry name" value="UDP-GLUCOSE 4-EPIMERASE"/>
    <property type="match status" value="1"/>
</dbReference>
<dbReference type="Pfam" id="PF01370">
    <property type="entry name" value="Epimerase"/>
    <property type="match status" value="1"/>
</dbReference>
<evidence type="ECO:0000259" key="11">
    <source>
        <dbReference type="Pfam" id="PF01370"/>
    </source>
</evidence>
<evidence type="ECO:0000256" key="10">
    <source>
        <dbReference type="RuleBase" id="RU366046"/>
    </source>
</evidence>
<organism evidence="12 13">
    <name type="scientific">Ornithinibacillus hominis</name>
    <dbReference type="NCBI Taxonomy" id="2763055"/>
    <lineage>
        <taxon>Bacteria</taxon>
        <taxon>Bacillati</taxon>
        <taxon>Bacillota</taxon>
        <taxon>Bacilli</taxon>
        <taxon>Bacillales</taxon>
        <taxon>Bacillaceae</taxon>
        <taxon>Ornithinibacillus</taxon>
    </lineage>
</organism>
<evidence type="ECO:0000256" key="8">
    <source>
        <dbReference type="ARBA" id="ARBA00023144"/>
    </source>
</evidence>
<evidence type="ECO:0000256" key="4">
    <source>
        <dbReference type="ARBA" id="ARBA00007637"/>
    </source>
</evidence>
<dbReference type="AlphaFoldDB" id="A0A923RJG8"/>
<evidence type="ECO:0000256" key="2">
    <source>
        <dbReference type="ARBA" id="ARBA00001911"/>
    </source>
</evidence>
<dbReference type="InterPro" id="IPR005886">
    <property type="entry name" value="UDP_G4E"/>
</dbReference>
<dbReference type="InterPro" id="IPR036291">
    <property type="entry name" value="NAD(P)-bd_dom_sf"/>
</dbReference>
<dbReference type="PRINTS" id="PR01713">
    <property type="entry name" value="NUCEPIMERASE"/>
</dbReference>
<dbReference type="Gene3D" id="3.90.25.10">
    <property type="entry name" value="UDP-galactose 4-epimerase, domain 1"/>
    <property type="match status" value="1"/>
</dbReference>
<evidence type="ECO:0000256" key="3">
    <source>
        <dbReference type="ARBA" id="ARBA00004947"/>
    </source>
</evidence>
<dbReference type="EMBL" id="JACOOL010000011">
    <property type="protein sequence ID" value="MBC5637999.1"/>
    <property type="molecule type" value="Genomic_DNA"/>
</dbReference>
<proteinExistence type="inferred from homology"/>
<comment type="caution">
    <text evidence="12">The sequence shown here is derived from an EMBL/GenBank/DDBJ whole genome shotgun (WGS) entry which is preliminary data.</text>
</comment>
<dbReference type="GO" id="GO:0006012">
    <property type="term" value="P:galactose metabolic process"/>
    <property type="evidence" value="ECO:0007669"/>
    <property type="project" value="UniProtKB-KW"/>
</dbReference>
<comment type="pathway">
    <text evidence="3 10">Carbohydrate metabolism; galactose metabolism.</text>
</comment>
<comment type="similarity">
    <text evidence="4 10">Belongs to the NAD(P)-dependent epimerase/dehydratase family.</text>
</comment>
<comment type="cofactor">
    <cofactor evidence="2 10">
        <name>NAD(+)</name>
        <dbReference type="ChEBI" id="CHEBI:57540"/>
    </cofactor>
</comment>
<keyword evidence="13" id="KW-1185">Reference proteome</keyword>
<reference evidence="12" key="1">
    <citation type="submission" date="2020-08" db="EMBL/GenBank/DDBJ databases">
        <title>Genome public.</title>
        <authorList>
            <person name="Liu C."/>
            <person name="Sun Q."/>
        </authorList>
    </citation>
    <scope>NUCLEOTIDE SEQUENCE</scope>
    <source>
        <strain evidence="12">BX22</strain>
    </source>
</reference>
<keyword evidence="8" id="KW-0299">Galactose metabolism</keyword>
<evidence type="ECO:0000256" key="7">
    <source>
        <dbReference type="ARBA" id="ARBA00023027"/>
    </source>
</evidence>
<gene>
    <name evidence="12" type="primary">galE</name>
    <name evidence="12" type="ORF">H8S33_14475</name>
</gene>
<dbReference type="CDD" id="cd05247">
    <property type="entry name" value="UDP_G4E_1_SDR_e"/>
    <property type="match status" value="1"/>
</dbReference>
<dbReference type="PANTHER" id="PTHR43725">
    <property type="entry name" value="UDP-GLUCOSE 4-EPIMERASE"/>
    <property type="match status" value="1"/>
</dbReference>
<evidence type="ECO:0000256" key="6">
    <source>
        <dbReference type="ARBA" id="ARBA00018569"/>
    </source>
</evidence>
<dbReference type="GO" id="GO:0003978">
    <property type="term" value="F:UDP-glucose 4-epimerase activity"/>
    <property type="evidence" value="ECO:0007669"/>
    <property type="project" value="UniProtKB-UniRule"/>
</dbReference>
<comment type="subunit">
    <text evidence="10">Homodimer.</text>
</comment>